<comment type="caution">
    <text evidence="2">The sequence shown here is derived from an EMBL/GenBank/DDBJ whole genome shotgun (WGS) entry which is preliminary data.</text>
</comment>
<organism evidence="2 3">
    <name type="scientific">Waltera acetigignens</name>
    <dbReference type="NCBI Taxonomy" id="2981769"/>
    <lineage>
        <taxon>Bacteria</taxon>
        <taxon>Bacillati</taxon>
        <taxon>Bacillota</taxon>
        <taxon>Clostridia</taxon>
        <taxon>Lachnospirales</taxon>
        <taxon>Lachnospiraceae</taxon>
        <taxon>Waltera</taxon>
    </lineage>
</organism>
<sequence>PRVQKRRFSSKGGARTFWESGFSKPVKKSIKDVKRVTLASSDLPRRETTRGTIAYRKNRELGKPSTHD</sequence>
<keyword evidence="3" id="KW-1185">Reference proteome</keyword>
<feature type="compositionally biased region" description="Basic and acidic residues" evidence="1">
    <location>
        <begin position="57"/>
        <end position="68"/>
    </location>
</feature>
<dbReference type="EMBL" id="JAJEPV010000100">
    <property type="protein sequence ID" value="MCC2121479.1"/>
    <property type="molecule type" value="Genomic_DNA"/>
</dbReference>
<name>A0AAE3A4S0_9FIRM</name>
<evidence type="ECO:0000313" key="2">
    <source>
        <dbReference type="EMBL" id="MCC2121479.1"/>
    </source>
</evidence>
<feature type="non-terminal residue" evidence="2">
    <location>
        <position position="1"/>
    </location>
</feature>
<accession>A0AAE3A4S0</accession>
<dbReference type="Proteomes" id="UP001197795">
    <property type="component" value="Unassembled WGS sequence"/>
</dbReference>
<reference evidence="2 3" key="1">
    <citation type="submission" date="2021-10" db="EMBL/GenBank/DDBJ databases">
        <title>Anaerobic single-cell dispensing facilitates the cultivation of human gut bacteria.</title>
        <authorList>
            <person name="Afrizal A."/>
        </authorList>
    </citation>
    <scope>NUCLEOTIDE SEQUENCE [LARGE SCALE GENOMIC DNA]</scope>
    <source>
        <strain evidence="2 3">CLA-AA-H273</strain>
    </source>
</reference>
<protein>
    <submittedName>
        <fullName evidence="2">Uncharacterized protein</fullName>
    </submittedName>
</protein>
<evidence type="ECO:0000256" key="1">
    <source>
        <dbReference type="SAM" id="MobiDB-lite"/>
    </source>
</evidence>
<gene>
    <name evidence="2" type="ORF">LKD75_18175</name>
</gene>
<evidence type="ECO:0000313" key="3">
    <source>
        <dbReference type="Proteomes" id="UP001197795"/>
    </source>
</evidence>
<dbReference type="RefSeq" id="WP_227734076.1">
    <property type="nucleotide sequence ID" value="NZ_JAJEPV010000100.1"/>
</dbReference>
<proteinExistence type="predicted"/>
<dbReference type="AlphaFoldDB" id="A0AAE3A4S0"/>
<feature type="region of interest" description="Disordered" evidence="1">
    <location>
        <begin position="41"/>
        <end position="68"/>
    </location>
</feature>